<dbReference type="Gene3D" id="3.30.50.10">
    <property type="entry name" value="Erythroid Transcription Factor GATA-1, subunit A"/>
    <property type="match status" value="1"/>
</dbReference>
<dbReference type="PROSITE" id="PS51030">
    <property type="entry name" value="NUCLEAR_REC_DBD_2"/>
    <property type="match status" value="1"/>
</dbReference>
<reference evidence="13" key="1">
    <citation type="submission" date="2025-08" db="UniProtKB">
        <authorList>
            <consortium name="RefSeq"/>
        </authorList>
    </citation>
    <scope>IDENTIFICATION</scope>
    <source>
        <tissue evidence="13">Testes</tissue>
    </source>
</reference>
<dbReference type="SUPFAM" id="SSF57716">
    <property type="entry name" value="Glucocorticoid receptor-like (DNA-binding domain)"/>
    <property type="match status" value="1"/>
</dbReference>
<dbReference type="Gene3D" id="1.10.565.10">
    <property type="entry name" value="Retinoid X Receptor"/>
    <property type="match status" value="1"/>
</dbReference>
<name>A0ABM0MXV9_SACKO</name>
<evidence type="ECO:0000256" key="9">
    <source>
        <dbReference type="RuleBase" id="RU004334"/>
    </source>
</evidence>
<evidence type="ECO:0000256" key="6">
    <source>
        <dbReference type="ARBA" id="ARBA00023163"/>
    </source>
</evidence>
<evidence type="ECO:0000256" key="1">
    <source>
        <dbReference type="ARBA" id="ARBA00022723"/>
    </source>
</evidence>
<evidence type="ECO:0000259" key="10">
    <source>
        <dbReference type="PROSITE" id="PS51030"/>
    </source>
</evidence>
<keyword evidence="4 9" id="KW-0805">Transcription regulation</keyword>
<keyword evidence="8 9" id="KW-0539">Nucleus</keyword>
<comment type="similarity">
    <text evidence="9">Belongs to the nuclear hormone receptor family.</text>
</comment>
<protein>
    <submittedName>
        <fullName evidence="13">Estrogen-related receptor gamma-like</fullName>
    </submittedName>
</protein>
<dbReference type="InterPro" id="IPR000536">
    <property type="entry name" value="Nucl_hrmn_rcpt_lig-bd"/>
</dbReference>
<evidence type="ECO:0000256" key="8">
    <source>
        <dbReference type="ARBA" id="ARBA00023242"/>
    </source>
</evidence>
<dbReference type="InterPro" id="IPR013088">
    <property type="entry name" value="Znf_NHR/GATA"/>
</dbReference>
<dbReference type="InterPro" id="IPR001628">
    <property type="entry name" value="Znf_hrmn_rcpt"/>
</dbReference>
<gene>
    <name evidence="13" type="primary">LOC100368393</name>
</gene>
<dbReference type="Pfam" id="PF00105">
    <property type="entry name" value="zf-C4"/>
    <property type="match status" value="1"/>
</dbReference>
<dbReference type="PROSITE" id="PS51843">
    <property type="entry name" value="NR_LBD"/>
    <property type="match status" value="1"/>
</dbReference>
<feature type="domain" description="Nuclear receptor" evidence="10">
    <location>
        <begin position="92"/>
        <end position="167"/>
    </location>
</feature>
<evidence type="ECO:0000256" key="4">
    <source>
        <dbReference type="ARBA" id="ARBA00023015"/>
    </source>
</evidence>
<keyword evidence="5 9" id="KW-0238">DNA-binding</keyword>
<keyword evidence="2 9" id="KW-0863">Zinc-finger</keyword>
<keyword evidence="1 9" id="KW-0479">Metal-binding</keyword>
<evidence type="ECO:0000256" key="7">
    <source>
        <dbReference type="ARBA" id="ARBA00023170"/>
    </source>
</evidence>
<evidence type="ECO:0000313" key="13">
    <source>
        <dbReference type="RefSeq" id="XP_006824850.1"/>
    </source>
</evidence>
<evidence type="ECO:0000256" key="5">
    <source>
        <dbReference type="ARBA" id="ARBA00023125"/>
    </source>
</evidence>
<accession>A0ABM0MXV9</accession>
<keyword evidence="3 9" id="KW-0862">Zinc</keyword>
<dbReference type="InterPro" id="IPR050200">
    <property type="entry name" value="Nuclear_hormone_rcpt_NR3"/>
</dbReference>
<evidence type="ECO:0000256" key="3">
    <source>
        <dbReference type="ARBA" id="ARBA00022833"/>
    </source>
</evidence>
<keyword evidence="6 9" id="KW-0804">Transcription</keyword>
<proteinExistence type="inferred from homology"/>
<dbReference type="SMART" id="SM00399">
    <property type="entry name" value="ZnF_C4"/>
    <property type="match status" value="1"/>
</dbReference>
<sequence length="396" mass="45033">MEGIVIKTENPTSPESFCDRNFFDELETSYTEDSQEHRLHNLGQRSPEAAVTAERGASSQLESQKSNFLEQCTSSVPESQGGESQGTSKNNQRLCLVCGDVASGYHYGVASCEACKAFFKRTVQGNIQYVCPAVNECDITKRRRKSCQSCRYGKCLVMGMMKEGVRLDRVRGGRQKYHIKRKQECLPPAETLIAKKSKGFTTMSLNDQMTLLQSAWNEVLILGLAYRSIPHQDTLAFADDFAMSRNDSKEAKVDLLNDLTLRLTDRFRKLKLDKEEYVILKGLVLCNSDITHLEDPPAIERVQDTLYDALHDHLQRHHALDKRRVIRLLLTLPLLRQISSASIHHLHQLLGRKELPLNQLIQEMITAKIDQEVTFLDSTKQYNNLKMESLDRSAKD</sequence>
<dbReference type="RefSeq" id="XP_006824850.1">
    <property type="nucleotide sequence ID" value="XM_006824787.1"/>
</dbReference>
<keyword evidence="12" id="KW-1185">Reference proteome</keyword>
<dbReference type="InterPro" id="IPR035500">
    <property type="entry name" value="NHR-like_dom_sf"/>
</dbReference>
<evidence type="ECO:0000313" key="12">
    <source>
        <dbReference type="Proteomes" id="UP000694865"/>
    </source>
</evidence>
<dbReference type="GeneID" id="100368393"/>
<dbReference type="SUPFAM" id="SSF48508">
    <property type="entry name" value="Nuclear receptor ligand-binding domain"/>
    <property type="match status" value="1"/>
</dbReference>
<organism evidence="12 13">
    <name type="scientific">Saccoglossus kowalevskii</name>
    <name type="common">Acorn worm</name>
    <dbReference type="NCBI Taxonomy" id="10224"/>
    <lineage>
        <taxon>Eukaryota</taxon>
        <taxon>Metazoa</taxon>
        <taxon>Hemichordata</taxon>
        <taxon>Enteropneusta</taxon>
        <taxon>Harrimaniidae</taxon>
        <taxon>Saccoglossus</taxon>
    </lineage>
</organism>
<dbReference type="PANTHER" id="PTHR48092">
    <property type="entry name" value="KNIRPS-RELATED PROTEIN-RELATED"/>
    <property type="match status" value="1"/>
</dbReference>
<dbReference type="CDD" id="cd07170">
    <property type="entry name" value="NR_DBD_ERR"/>
    <property type="match status" value="1"/>
</dbReference>
<evidence type="ECO:0000259" key="11">
    <source>
        <dbReference type="PROSITE" id="PS51843"/>
    </source>
</evidence>
<feature type="domain" description="NR LBD" evidence="11">
    <location>
        <begin position="135"/>
        <end position="368"/>
    </location>
</feature>
<dbReference type="SMART" id="SM00430">
    <property type="entry name" value="HOLI"/>
    <property type="match status" value="1"/>
</dbReference>
<dbReference type="PRINTS" id="PR00047">
    <property type="entry name" value="STROIDFINGER"/>
</dbReference>
<dbReference type="PROSITE" id="PS00031">
    <property type="entry name" value="NUCLEAR_REC_DBD_1"/>
    <property type="match status" value="1"/>
</dbReference>
<evidence type="ECO:0000256" key="2">
    <source>
        <dbReference type="ARBA" id="ARBA00022771"/>
    </source>
</evidence>
<comment type="subcellular location">
    <subcellularLocation>
        <location evidence="9">Nucleus</location>
    </subcellularLocation>
</comment>
<keyword evidence="7 9" id="KW-0675">Receptor</keyword>
<dbReference type="Proteomes" id="UP000694865">
    <property type="component" value="Unplaced"/>
</dbReference>
<dbReference type="Pfam" id="PF00104">
    <property type="entry name" value="Hormone_recep"/>
    <property type="match status" value="1"/>
</dbReference>